<dbReference type="InterPro" id="IPR011008">
    <property type="entry name" value="Dimeric_a/b-barrel"/>
</dbReference>
<keyword evidence="2" id="KW-1185">Reference proteome</keyword>
<reference evidence="1" key="1">
    <citation type="submission" date="2021-03" db="EMBL/GenBank/DDBJ databases">
        <authorList>
            <person name="Wang G."/>
        </authorList>
    </citation>
    <scope>NUCLEOTIDE SEQUENCE</scope>
    <source>
        <strain evidence="1">KCTC 12899</strain>
    </source>
</reference>
<evidence type="ECO:0000313" key="1">
    <source>
        <dbReference type="EMBL" id="MBO1318091.1"/>
    </source>
</evidence>
<dbReference type="SUPFAM" id="SSF54909">
    <property type="entry name" value="Dimeric alpha+beta barrel"/>
    <property type="match status" value="1"/>
</dbReference>
<comment type="caution">
    <text evidence="1">The sequence shown here is derived from an EMBL/GenBank/DDBJ whole genome shotgun (WGS) entry which is preliminary data.</text>
</comment>
<proteinExistence type="predicted"/>
<sequence length="107" mass="11701">MQPQTAFAMYKPHPGQEETLMALVKKHLPTLREFGLVTDRDAYLARSQDGTFIEIFEWKSADSARAAHEHPGVAAIWEAMGAVADFPGMSALPEAAGPFPNFESLAL</sequence>
<accession>A0A8J7Q558</accession>
<protein>
    <recommendedName>
        <fullName evidence="3">ABM domain-containing protein</fullName>
    </recommendedName>
</protein>
<gene>
    <name evidence="1" type="ORF">J3U88_06415</name>
</gene>
<name>A0A8J7Q558_9BACT</name>
<evidence type="ECO:0000313" key="2">
    <source>
        <dbReference type="Proteomes" id="UP000664417"/>
    </source>
</evidence>
<dbReference type="AlphaFoldDB" id="A0A8J7Q558"/>
<evidence type="ECO:0008006" key="3">
    <source>
        <dbReference type="Google" id="ProtNLM"/>
    </source>
</evidence>
<dbReference type="EMBL" id="JAFREP010000004">
    <property type="protein sequence ID" value="MBO1318091.1"/>
    <property type="molecule type" value="Genomic_DNA"/>
</dbReference>
<dbReference type="Proteomes" id="UP000664417">
    <property type="component" value="Unassembled WGS sequence"/>
</dbReference>
<dbReference type="RefSeq" id="WP_207857680.1">
    <property type="nucleotide sequence ID" value="NZ_JAFREP010000004.1"/>
</dbReference>
<organism evidence="1 2">
    <name type="scientific">Acanthopleuribacter pedis</name>
    <dbReference type="NCBI Taxonomy" id="442870"/>
    <lineage>
        <taxon>Bacteria</taxon>
        <taxon>Pseudomonadati</taxon>
        <taxon>Acidobacteriota</taxon>
        <taxon>Holophagae</taxon>
        <taxon>Acanthopleuribacterales</taxon>
        <taxon>Acanthopleuribacteraceae</taxon>
        <taxon>Acanthopleuribacter</taxon>
    </lineage>
</organism>